<evidence type="ECO:0000256" key="3">
    <source>
        <dbReference type="ARBA" id="ARBA00023015"/>
    </source>
</evidence>
<evidence type="ECO:0000256" key="1">
    <source>
        <dbReference type="ARBA" id="ARBA00004123"/>
    </source>
</evidence>
<protein>
    <recommendedName>
        <fullName evidence="14">SWI/SNF complex subunit SWI3</fullName>
    </recommendedName>
</protein>
<comment type="similarity">
    <text evidence="6">Belongs to the SMARCC family.</text>
</comment>
<dbReference type="RefSeq" id="XP_038780364.1">
    <property type="nucleotide sequence ID" value="XM_038924436.1"/>
</dbReference>
<feature type="domain" description="SWIRM" evidence="10">
    <location>
        <begin position="309"/>
        <end position="406"/>
    </location>
</feature>
<keyword evidence="3" id="KW-0805">Transcription regulation</keyword>
<dbReference type="EMBL" id="CP064815">
    <property type="protein sequence ID" value="QPG76799.1"/>
    <property type="molecule type" value="Genomic_DNA"/>
</dbReference>
<feature type="compositionally biased region" description="Polar residues" evidence="8">
    <location>
        <begin position="282"/>
        <end position="293"/>
    </location>
</feature>
<feature type="compositionally biased region" description="Basic and acidic residues" evidence="8">
    <location>
        <begin position="748"/>
        <end position="757"/>
    </location>
</feature>
<evidence type="ECO:0000256" key="5">
    <source>
        <dbReference type="ARBA" id="ARBA00023242"/>
    </source>
</evidence>
<dbReference type="PROSITE" id="PS50934">
    <property type="entry name" value="SWIRM"/>
    <property type="match status" value="1"/>
</dbReference>
<dbReference type="GO" id="GO:0048858">
    <property type="term" value="P:cell projection morphogenesis"/>
    <property type="evidence" value="ECO:0007669"/>
    <property type="project" value="TreeGrafter"/>
</dbReference>
<dbReference type="OrthoDB" id="118550at2759"/>
<dbReference type="Proteomes" id="UP000662931">
    <property type="component" value="Chromosome 4"/>
</dbReference>
<feature type="domain" description="SANT" evidence="11">
    <location>
        <begin position="484"/>
        <end position="535"/>
    </location>
</feature>
<feature type="compositionally biased region" description="Polar residues" evidence="8">
    <location>
        <begin position="111"/>
        <end position="129"/>
    </location>
</feature>
<evidence type="ECO:0000259" key="9">
    <source>
        <dbReference type="PROSITE" id="PS50090"/>
    </source>
</evidence>
<feature type="compositionally biased region" description="Basic and acidic residues" evidence="8">
    <location>
        <begin position="732"/>
        <end position="742"/>
    </location>
</feature>
<feature type="compositionally biased region" description="Basic and acidic residues" evidence="8">
    <location>
        <begin position="821"/>
        <end position="832"/>
    </location>
</feature>
<dbReference type="FunFam" id="1.10.10.10:FF:000020">
    <property type="entry name" value="SWI/SNF complex subunit SMARCC2 isoform c"/>
    <property type="match status" value="1"/>
</dbReference>
<evidence type="ECO:0000256" key="7">
    <source>
        <dbReference type="SAM" id="Coils"/>
    </source>
</evidence>
<feature type="compositionally biased region" description="Basic and acidic residues" evidence="8">
    <location>
        <begin position="876"/>
        <end position="910"/>
    </location>
</feature>
<dbReference type="FunFam" id="1.10.10.60:FF:000014">
    <property type="entry name" value="SWI/SNF complex subunit SMARCC2 isoform C"/>
    <property type="match status" value="1"/>
</dbReference>
<reference evidence="12" key="1">
    <citation type="submission" date="2020-10" db="EMBL/GenBank/DDBJ databases">
        <authorList>
            <person name="Roach M.J.R."/>
        </authorList>
    </citation>
    <scope>NUCLEOTIDE SEQUENCE</scope>
    <source>
        <strain evidence="12">CBS 1945</strain>
    </source>
</reference>
<feature type="region of interest" description="Disordered" evidence="8">
    <location>
        <begin position="1"/>
        <end position="150"/>
    </location>
</feature>
<dbReference type="AlphaFoldDB" id="A0A875SB73"/>
<dbReference type="KEGG" id="bnn:FOA43_004193"/>
<dbReference type="CDD" id="cd00167">
    <property type="entry name" value="SANT"/>
    <property type="match status" value="1"/>
</dbReference>
<feature type="region of interest" description="Disordered" evidence="8">
    <location>
        <begin position="452"/>
        <end position="476"/>
    </location>
</feature>
<proteinExistence type="inferred from homology"/>
<feature type="region of interest" description="Disordered" evidence="8">
    <location>
        <begin position="981"/>
        <end position="1007"/>
    </location>
</feature>
<keyword evidence="5" id="KW-0539">Nucleus</keyword>
<dbReference type="Pfam" id="PF16495">
    <property type="entry name" value="SWIRM-assoc_1"/>
    <property type="match status" value="1"/>
</dbReference>
<evidence type="ECO:0000256" key="4">
    <source>
        <dbReference type="ARBA" id="ARBA00023163"/>
    </source>
</evidence>
<dbReference type="PROSITE" id="PS51293">
    <property type="entry name" value="SANT"/>
    <property type="match status" value="1"/>
</dbReference>
<comment type="subcellular location">
    <subcellularLocation>
        <location evidence="1">Nucleus</location>
    </subcellularLocation>
</comment>
<dbReference type="GO" id="GO:0006338">
    <property type="term" value="P:chromatin remodeling"/>
    <property type="evidence" value="ECO:0007669"/>
    <property type="project" value="UniProtKB-ARBA"/>
</dbReference>
<dbReference type="Pfam" id="PF04433">
    <property type="entry name" value="SWIRM"/>
    <property type="match status" value="1"/>
</dbReference>
<dbReference type="SMART" id="SM00717">
    <property type="entry name" value="SANT"/>
    <property type="match status" value="1"/>
</dbReference>
<gene>
    <name evidence="12" type="ORF">FOA43_004193</name>
</gene>
<feature type="compositionally biased region" description="Acidic residues" evidence="8">
    <location>
        <begin position="196"/>
        <end position="205"/>
    </location>
</feature>
<evidence type="ECO:0008006" key="14">
    <source>
        <dbReference type="Google" id="ProtNLM"/>
    </source>
</evidence>
<dbReference type="GO" id="GO:0016514">
    <property type="term" value="C:SWI/SNF complex"/>
    <property type="evidence" value="ECO:0007669"/>
    <property type="project" value="UniProtKB-ARBA"/>
</dbReference>
<keyword evidence="7" id="KW-0175">Coiled coil</keyword>
<dbReference type="Gene3D" id="1.10.10.60">
    <property type="entry name" value="Homeodomain-like"/>
    <property type="match status" value="1"/>
</dbReference>
<evidence type="ECO:0000259" key="10">
    <source>
        <dbReference type="PROSITE" id="PS50934"/>
    </source>
</evidence>
<dbReference type="PROSITE" id="PS50090">
    <property type="entry name" value="MYB_LIKE"/>
    <property type="match status" value="1"/>
</dbReference>
<evidence type="ECO:0000313" key="13">
    <source>
        <dbReference type="Proteomes" id="UP000662931"/>
    </source>
</evidence>
<evidence type="ECO:0000259" key="11">
    <source>
        <dbReference type="PROSITE" id="PS51293"/>
    </source>
</evidence>
<dbReference type="PANTHER" id="PTHR15381:SF1">
    <property type="entry name" value="CHONDROITIN SULFATE PROTEOGLYCAN 5"/>
    <property type="match status" value="1"/>
</dbReference>
<dbReference type="InterPro" id="IPR007526">
    <property type="entry name" value="SWIRM"/>
</dbReference>
<feature type="compositionally biased region" description="Acidic residues" evidence="8">
    <location>
        <begin position="793"/>
        <end position="818"/>
    </location>
</feature>
<feature type="domain" description="Myb-like" evidence="9">
    <location>
        <begin position="489"/>
        <end position="531"/>
    </location>
</feature>
<organism evidence="12 13">
    <name type="scientific">Eeniella nana</name>
    <name type="common">Yeast</name>
    <name type="synonym">Brettanomyces nanus</name>
    <dbReference type="NCBI Taxonomy" id="13502"/>
    <lineage>
        <taxon>Eukaryota</taxon>
        <taxon>Fungi</taxon>
        <taxon>Dikarya</taxon>
        <taxon>Ascomycota</taxon>
        <taxon>Saccharomycotina</taxon>
        <taxon>Pichiomycetes</taxon>
        <taxon>Pichiales</taxon>
        <taxon>Pichiaceae</taxon>
        <taxon>Brettanomyces</taxon>
    </lineage>
</organism>
<feature type="region of interest" description="Disordered" evidence="8">
    <location>
        <begin position="162"/>
        <end position="293"/>
    </location>
</feature>
<keyword evidence="13" id="KW-1185">Reference proteome</keyword>
<evidence type="ECO:0000256" key="6">
    <source>
        <dbReference type="ARBA" id="ARBA00049655"/>
    </source>
</evidence>
<keyword evidence="2" id="KW-0156">Chromatin regulator</keyword>
<dbReference type="InterPro" id="IPR036388">
    <property type="entry name" value="WH-like_DNA-bd_sf"/>
</dbReference>
<feature type="compositionally biased region" description="Basic and acidic residues" evidence="8">
    <location>
        <begin position="1"/>
        <end position="22"/>
    </location>
</feature>
<dbReference type="InterPro" id="IPR009057">
    <property type="entry name" value="Homeodomain-like_sf"/>
</dbReference>
<dbReference type="Pfam" id="PF00249">
    <property type="entry name" value="Myb_DNA-binding"/>
    <property type="match status" value="1"/>
</dbReference>
<feature type="compositionally biased region" description="Polar residues" evidence="8">
    <location>
        <begin position="244"/>
        <end position="269"/>
    </location>
</feature>
<dbReference type="GeneID" id="62197593"/>
<dbReference type="GO" id="GO:0006355">
    <property type="term" value="P:regulation of DNA-templated transcription"/>
    <property type="evidence" value="ECO:0007669"/>
    <property type="project" value="UniProtKB-ARBA"/>
</dbReference>
<evidence type="ECO:0000313" key="12">
    <source>
        <dbReference type="EMBL" id="QPG76799.1"/>
    </source>
</evidence>
<dbReference type="InterPro" id="IPR001005">
    <property type="entry name" value="SANT/Myb"/>
</dbReference>
<dbReference type="InterPro" id="IPR017884">
    <property type="entry name" value="SANT_dom"/>
</dbReference>
<keyword evidence="4" id="KW-0804">Transcription</keyword>
<name>A0A875SB73_EENNA</name>
<evidence type="ECO:0000256" key="2">
    <source>
        <dbReference type="ARBA" id="ARBA00022853"/>
    </source>
</evidence>
<feature type="compositionally biased region" description="Acidic residues" evidence="8">
    <location>
        <begin position="41"/>
        <end position="109"/>
    </location>
</feature>
<sequence>MDGDASKPTEEASSPVHEEIIKDASSISEVKQVSAEKSDDNSSDMEDEEEEAFKEVSEDPNEVSEELDEVSEQPDEVSEQPDEAEEQPDEAEEQPDEAEEQPDEAEEQISEPPSESKGTTNATSDNASSAHEESDNINTNDSNSSSANDSMVVQAPVIAANTNVASEIPLAKKAPLTSGTKPSEKEYIKALGNADGDIELPDTESENIKEEPSKVAVKVESKALESSALDTSRTSDKPFAEQPMKQNVSNESKANEETTPGTRSATEGPTTTTDSPMPDSAADTTAVSETSEPQASISMASLKKQTHTIVLPSYVSWFDLKQIHKIEKESLPEFFNKFNKNKSPEIYVRYRNFMINAYRLNPNDYLSFTAVRRNLVGDAATLLRVHRFLDKWGLINYQVNPETRPVPVEPPYTGDFSVDYDTPRGMFPFEGYRPPNELPDLSKVKELLDKQMGSAQTVSKSKEATPADDGEEPPKKKIKIVRPDIDNGWTEESLKRLTEGVAKFKADWYKVAEYVGQKTSEECIIRFLQLPIEDKFLEEHKEMLGPLKYIPNLSFSSNDNPVMSTLAFLCRMIDPEVAAAASTRAIKIMDEKIDEKINAGKPIGDKKVDDVLVDVEDAAVNSFGIVGARSHLFASYEEREMNKFSVNIIQNQLKIVELKLAKLNALEKEYEYQRKQLSTKNDELFLERLSLFKYTDSVSSKLMQAIDVLDSAMRVQKEEKKGISQSVVNGEASKDADSKNEEMPETSKPVKVEKELAEDLPISDLHARELGMTEETSVEAPAEAPAQQHSDEPADEPADEPTDQPADEPADEPTDEPTDQPAEKTDDGPAEKPDDEPVDDSEEKISEAESEHKESAVYEDEADKSKEVLKPIESTESTREKTTEESVKIAKTGTKGEKSADDVTMPKEENQEVDIAAPKRDEAASTKVDSDGDAFMEEEASSEAVTGLTDNLISLTSQELEKLKNLVHDARDVVLKPPRKQLNILETESPEEQSTNNEGEESTVKPVSFEAPQLYRYWSG</sequence>
<accession>A0A875SB73</accession>
<feature type="compositionally biased region" description="Basic and acidic residues" evidence="8">
    <location>
        <begin position="206"/>
        <end position="223"/>
    </location>
</feature>
<feature type="compositionally biased region" description="Basic and acidic residues" evidence="8">
    <location>
        <begin position="843"/>
        <end position="856"/>
    </location>
</feature>
<dbReference type="PANTHER" id="PTHR15381">
    <property type="entry name" value="CHONDROITIN SULFATE PROTEOGLYCAN 5 -RELATED"/>
    <property type="match status" value="1"/>
</dbReference>
<feature type="compositionally biased region" description="Low complexity" evidence="8">
    <location>
        <begin position="136"/>
        <end position="150"/>
    </location>
</feature>
<feature type="compositionally biased region" description="Acidic residues" evidence="8">
    <location>
        <begin position="833"/>
        <end position="842"/>
    </location>
</feature>
<feature type="region of interest" description="Disordered" evidence="8">
    <location>
        <begin position="719"/>
        <end position="932"/>
    </location>
</feature>
<feature type="coiled-coil region" evidence="7">
    <location>
        <begin position="646"/>
        <end position="683"/>
    </location>
</feature>
<feature type="compositionally biased region" description="Basic and acidic residues" evidence="8">
    <location>
        <begin position="917"/>
        <end position="930"/>
    </location>
</feature>
<dbReference type="InterPro" id="IPR032451">
    <property type="entry name" value="SMARCC_C"/>
</dbReference>
<evidence type="ECO:0000256" key="8">
    <source>
        <dbReference type="SAM" id="MobiDB-lite"/>
    </source>
</evidence>
<dbReference type="Gene3D" id="1.10.10.10">
    <property type="entry name" value="Winged helix-like DNA-binding domain superfamily/Winged helix DNA-binding domain"/>
    <property type="match status" value="1"/>
</dbReference>
<dbReference type="SUPFAM" id="SSF46689">
    <property type="entry name" value="Homeodomain-like"/>
    <property type="match status" value="2"/>
</dbReference>